<proteinExistence type="predicted"/>
<accession>A0A8H7QQG3</accession>
<comment type="caution">
    <text evidence="1">The sequence shown here is derived from an EMBL/GenBank/DDBJ whole genome shotgun (WGS) entry which is preliminary data.</text>
</comment>
<protein>
    <submittedName>
        <fullName evidence="1">Uncharacterized protein</fullName>
    </submittedName>
</protein>
<dbReference type="EMBL" id="JAEPRD010000147">
    <property type="protein sequence ID" value="KAG2196390.1"/>
    <property type="molecule type" value="Genomic_DNA"/>
</dbReference>
<name>A0A8H7QQG3_9FUNG</name>
<sequence length="154" mass="17469">MLYPVGLFKDQSENESSYEESDIEDKTIATIKMKATELITVFPESVDSPQRSFDESILRALRQSESSTCERNKALWIVESLKLKPFALLNGNQVEEIALTHCDNLMPLIAKNQDHSFHVKYIRAGKKRAWDNSGISTNVNPTKNIEADLMSILH</sequence>
<reference evidence="1" key="1">
    <citation type="submission" date="2020-12" db="EMBL/GenBank/DDBJ databases">
        <title>Metabolic potential, ecology and presence of endohyphal bacteria is reflected in genomic diversity of Mucoromycotina.</title>
        <authorList>
            <person name="Muszewska A."/>
            <person name="Okrasinska A."/>
            <person name="Steczkiewicz K."/>
            <person name="Drgas O."/>
            <person name="Orlowska M."/>
            <person name="Perlinska-Lenart U."/>
            <person name="Aleksandrzak-Piekarczyk T."/>
            <person name="Szatraj K."/>
            <person name="Zielenkiewicz U."/>
            <person name="Pilsyk S."/>
            <person name="Malc E."/>
            <person name="Mieczkowski P."/>
            <person name="Kruszewska J.S."/>
            <person name="Biernat P."/>
            <person name="Pawlowska J."/>
        </authorList>
    </citation>
    <scope>NUCLEOTIDE SEQUENCE</scope>
    <source>
        <strain evidence="1">WA0000017839</strain>
    </source>
</reference>
<evidence type="ECO:0000313" key="2">
    <source>
        <dbReference type="Proteomes" id="UP000603453"/>
    </source>
</evidence>
<dbReference type="AlphaFoldDB" id="A0A8H7QQG3"/>
<dbReference type="Proteomes" id="UP000603453">
    <property type="component" value="Unassembled WGS sequence"/>
</dbReference>
<gene>
    <name evidence="1" type="ORF">INT47_012894</name>
</gene>
<organism evidence="1 2">
    <name type="scientific">Mucor saturninus</name>
    <dbReference type="NCBI Taxonomy" id="64648"/>
    <lineage>
        <taxon>Eukaryota</taxon>
        <taxon>Fungi</taxon>
        <taxon>Fungi incertae sedis</taxon>
        <taxon>Mucoromycota</taxon>
        <taxon>Mucoromycotina</taxon>
        <taxon>Mucoromycetes</taxon>
        <taxon>Mucorales</taxon>
        <taxon>Mucorineae</taxon>
        <taxon>Mucoraceae</taxon>
        <taxon>Mucor</taxon>
    </lineage>
</organism>
<evidence type="ECO:0000313" key="1">
    <source>
        <dbReference type="EMBL" id="KAG2196390.1"/>
    </source>
</evidence>
<dbReference type="OrthoDB" id="2250876at2759"/>
<keyword evidence="2" id="KW-1185">Reference proteome</keyword>